<dbReference type="PANTHER" id="PTHR47723:SF19">
    <property type="entry name" value="POLYNUCLEOTIDYL TRANSFERASE, RIBONUCLEASE H-LIKE SUPERFAMILY PROTEIN"/>
    <property type="match status" value="1"/>
</dbReference>
<accession>A0AAW2T7T8</accession>
<dbReference type="GO" id="GO:0004523">
    <property type="term" value="F:RNA-DNA hybrid ribonuclease activity"/>
    <property type="evidence" value="ECO:0007669"/>
    <property type="project" value="InterPro"/>
</dbReference>
<dbReference type="Gene3D" id="3.30.420.10">
    <property type="entry name" value="Ribonuclease H-like superfamily/Ribonuclease H"/>
    <property type="match status" value="1"/>
</dbReference>
<dbReference type="PROSITE" id="PS50879">
    <property type="entry name" value="RNASE_H_1"/>
    <property type="match status" value="1"/>
</dbReference>
<dbReference type="Pfam" id="PF13966">
    <property type="entry name" value="zf-RVT"/>
    <property type="match status" value="1"/>
</dbReference>
<dbReference type="InterPro" id="IPR026960">
    <property type="entry name" value="RVT-Znf"/>
</dbReference>
<dbReference type="GO" id="GO:0003676">
    <property type="term" value="F:nucleic acid binding"/>
    <property type="evidence" value="ECO:0007669"/>
    <property type="project" value="InterPro"/>
</dbReference>
<evidence type="ECO:0000313" key="2">
    <source>
        <dbReference type="EMBL" id="KAL0400828.1"/>
    </source>
</evidence>
<dbReference type="InterPro" id="IPR044730">
    <property type="entry name" value="RNase_H-like_dom_plant"/>
</dbReference>
<dbReference type="SUPFAM" id="SSF53098">
    <property type="entry name" value="Ribonuclease H-like"/>
    <property type="match status" value="1"/>
</dbReference>
<dbReference type="InterPro" id="IPR053151">
    <property type="entry name" value="RNase_H-like"/>
</dbReference>
<protein>
    <submittedName>
        <fullName evidence="2">Ribonuclease H protein</fullName>
    </submittedName>
</protein>
<name>A0AAW2T7T8_9LAMI</name>
<comment type="caution">
    <text evidence="2">The sequence shown here is derived from an EMBL/GenBank/DDBJ whole genome shotgun (WGS) entry which is preliminary data.</text>
</comment>
<organism evidence="2">
    <name type="scientific">Sesamum latifolium</name>
    <dbReference type="NCBI Taxonomy" id="2727402"/>
    <lineage>
        <taxon>Eukaryota</taxon>
        <taxon>Viridiplantae</taxon>
        <taxon>Streptophyta</taxon>
        <taxon>Embryophyta</taxon>
        <taxon>Tracheophyta</taxon>
        <taxon>Spermatophyta</taxon>
        <taxon>Magnoliopsida</taxon>
        <taxon>eudicotyledons</taxon>
        <taxon>Gunneridae</taxon>
        <taxon>Pentapetalae</taxon>
        <taxon>asterids</taxon>
        <taxon>lamiids</taxon>
        <taxon>Lamiales</taxon>
        <taxon>Pedaliaceae</taxon>
        <taxon>Sesamum</taxon>
    </lineage>
</organism>
<dbReference type="PANTHER" id="PTHR47723">
    <property type="entry name" value="OS05G0353850 PROTEIN"/>
    <property type="match status" value="1"/>
</dbReference>
<feature type="domain" description="RNase H type-1" evidence="1">
    <location>
        <begin position="263"/>
        <end position="391"/>
    </location>
</feature>
<dbReference type="AlphaFoldDB" id="A0AAW2T7T8"/>
<dbReference type="InterPro" id="IPR012337">
    <property type="entry name" value="RNaseH-like_sf"/>
</dbReference>
<dbReference type="CDD" id="cd06222">
    <property type="entry name" value="RNase_H_like"/>
    <property type="match status" value="1"/>
</dbReference>
<dbReference type="EMBL" id="JACGWN010000015">
    <property type="protein sequence ID" value="KAL0400828.1"/>
    <property type="molecule type" value="Genomic_DNA"/>
</dbReference>
<sequence>MQPSFSLHERVNYYWKNGEWDKDKLSLVLPMDLVQKVVAIPFDDIVNDKPCWKVDPTGNFSVKSAWELVRNGGIRRPFLKEFWHPTVTPSMSIFIWRLLHNFIPVDERLREKGLSIVSKCMCCRNSETVQHLFLNGTVAREVWLYFGTLFSLIPPHTEYISTMIHAWRLSSPFVKNGHIRLLLPILILWSMWRMRNEAKFNDARFSSCRIIRQVSSYLTRIYKAGCMKSVQWKGDLVIASKMGFVFSKSVVLNPKIIRWLRPAVGWWKLNCDGASKENQGKAGAGGVIRDCRGRMVLAFATGLDIQTNIFAELFAIVKGLQMAREADCTQLLIETDAKVVLQLIAKDTGAWYVQHLLTRLRILRRGITIVFSHVYREGNQPADYLANQACQLNMDLVLTQAEGQLASLIRFDNLFPNFRF</sequence>
<dbReference type="Pfam" id="PF13456">
    <property type="entry name" value="RVT_3"/>
    <property type="match status" value="1"/>
</dbReference>
<gene>
    <name evidence="2" type="ORF">Slati_4112700</name>
</gene>
<dbReference type="InterPro" id="IPR002156">
    <property type="entry name" value="RNaseH_domain"/>
</dbReference>
<reference evidence="2" key="2">
    <citation type="journal article" date="2024" name="Plant">
        <title>Genomic evolution and insights into agronomic trait innovations of Sesamum species.</title>
        <authorList>
            <person name="Miao H."/>
            <person name="Wang L."/>
            <person name="Qu L."/>
            <person name="Liu H."/>
            <person name="Sun Y."/>
            <person name="Le M."/>
            <person name="Wang Q."/>
            <person name="Wei S."/>
            <person name="Zheng Y."/>
            <person name="Lin W."/>
            <person name="Duan Y."/>
            <person name="Cao H."/>
            <person name="Xiong S."/>
            <person name="Wang X."/>
            <person name="Wei L."/>
            <person name="Li C."/>
            <person name="Ma Q."/>
            <person name="Ju M."/>
            <person name="Zhao R."/>
            <person name="Li G."/>
            <person name="Mu C."/>
            <person name="Tian Q."/>
            <person name="Mei H."/>
            <person name="Zhang T."/>
            <person name="Gao T."/>
            <person name="Zhang H."/>
        </authorList>
    </citation>
    <scope>NUCLEOTIDE SEQUENCE</scope>
    <source>
        <strain evidence="2">KEN1</strain>
    </source>
</reference>
<reference evidence="2" key="1">
    <citation type="submission" date="2020-06" db="EMBL/GenBank/DDBJ databases">
        <authorList>
            <person name="Li T."/>
            <person name="Hu X."/>
            <person name="Zhang T."/>
            <person name="Song X."/>
            <person name="Zhang H."/>
            <person name="Dai N."/>
            <person name="Sheng W."/>
            <person name="Hou X."/>
            <person name="Wei L."/>
        </authorList>
    </citation>
    <scope>NUCLEOTIDE SEQUENCE</scope>
    <source>
        <strain evidence="2">KEN1</strain>
        <tissue evidence="2">Leaf</tissue>
    </source>
</reference>
<proteinExistence type="predicted"/>
<dbReference type="InterPro" id="IPR036397">
    <property type="entry name" value="RNaseH_sf"/>
</dbReference>
<evidence type="ECO:0000259" key="1">
    <source>
        <dbReference type="PROSITE" id="PS50879"/>
    </source>
</evidence>